<evidence type="ECO:0000313" key="4">
    <source>
        <dbReference type="EMBL" id="HIY73195.1"/>
    </source>
</evidence>
<protein>
    <recommendedName>
        <fullName evidence="3">SLH domain-containing protein</fullName>
    </recommendedName>
</protein>
<evidence type="ECO:0000256" key="1">
    <source>
        <dbReference type="ARBA" id="ARBA00022737"/>
    </source>
</evidence>
<dbReference type="AlphaFoldDB" id="A0A9D1Z4Q1"/>
<evidence type="ECO:0000256" key="2">
    <source>
        <dbReference type="SAM" id="SignalP"/>
    </source>
</evidence>
<reference evidence="4" key="1">
    <citation type="journal article" date="2021" name="PeerJ">
        <title>Extensive microbial diversity within the chicken gut microbiome revealed by metagenomics and culture.</title>
        <authorList>
            <person name="Gilroy R."/>
            <person name="Ravi A."/>
            <person name="Getino M."/>
            <person name="Pursley I."/>
            <person name="Horton D.L."/>
            <person name="Alikhan N.F."/>
            <person name="Baker D."/>
            <person name="Gharbi K."/>
            <person name="Hall N."/>
            <person name="Watson M."/>
            <person name="Adriaenssens E.M."/>
            <person name="Foster-Nyarko E."/>
            <person name="Jarju S."/>
            <person name="Secka A."/>
            <person name="Antonio M."/>
            <person name="Oren A."/>
            <person name="Chaudhuri R.R."/>
            <person name="La Ragione R."/>
            <person name="Hildebrand F."/>
            <person name="Pallen M.J."/>
        </authorList>
    </citation>
    <scope>NUCLEOTIDE SEQUENCE</scope>
    <source>
        <strain evidence="4">CHK33-7979</strain>
    </source>
</reference>
<gene>
    <name evidence="4" type="ORF">H9826_04360</name>
</gene>
<keyword evidence="1" id="KW-0677">Repeat</keyword>
<feature type="chain" id="PRO_5038372721" description="SLH domain-containing protein" evidence="2">
    <location>
        <begin position="24"/>
        <end position="386"/>
    </location>
</feature>
<accession>A0A9D1Z4Q1</accession>
<reference evidence="4" key="2">
    <citation type="submission" date="2021-04" db="EMBL/GenBank/DDBJ databases">
        <authorList>
            <person name="Gilroy R."/>
        </authorList>
    </citation>
    <scope>NUCLEOTIDE SEQUENCE</scope>
    <source>
        <strain evidence="4">CHK33-7979</strain>
    </source>
</reference>
<dbReference type="Proteomes" id="UP000886824">
    <property type="component" value="Unassembled WGS sequence"/>
</dbReference>
<proteinExistence type="predicted"/>
<dbReference type="InterPro" id="IPR001119">
    <property type="entry name" value="SLH_dom"/>
</dbReference>
<evidence type="ECO:0000313" key="5">
    <source>
        <dbReference type="Proteomes" id="UP000886824"/>
    </source>
</evidence>
<feature type="signal peptide" evidence="2">
    <location>
        <begin position="1"/>
        <end position="23"/>
    </location>
</feature>
<keyword evidence="2" id="KW-0732">Signal</keyword>
<sequence length="386" mass="41219">MKKRVLAATGAAGVLLCTSVALAVGGGANDPLVSKGYVDGTYTTQAVAQAENRINQRYDNLYADAEDKLKEKHDSYLTQLGNNPSGGASPSGDSYQAAFQDIRVKQGDTIRVEAGSGFLLLAGSGNLSCTGKKAIDLSSGWEQGSGALTGGRRYLVAEDTVAAITVTSPTAVLSLEGYYTLIESDRTDYNALADALRIMGLFQGSGTGHGSGYDLEQAPTRIQGLIMFLRLIGEEKDALSTTAACPFTDVPAWCQSYVAYAYEKGYTKGMDEVAKRFGTNDTMTAKQYVTFLLRALGYSESGENPDFTWDNVFQRSVELGILTEGERQALESGTFLRAHVVYLSYFALDAVQKDGSGTLQERLVAAGVMDQAVVITVRAGVKVSRL</sequence>
<dbReference type="EMBL" id="DXCX01000047">
    <property type="protein sequence ID" value="HIY73195.1"/>
    <property type="molecule type" value="Genomic_DNA"/>
</dbReference>
<dbReference type="PROSITE" id="PS51272">
    <property type="entry name" value="SLH"/>
    <property type="match status" value="1"/>
</dbReference>
<evidence type="ECO:0000259" key="3">
    <source>
        <dbReference type="PROSITE" id="PS51272"/>
    </source>
</evidence>
<comment type="caution">
    <text evidence="4">The sequence shown here is derived from an EMBL/GenBank/DDBJ whole genome shotgun (WGS) entry which is preliminary data.</text>
</comment>
<organism evidence="4 5">
    <name type="scientific">Candidatus Intestinimonas merdavium</name>
    <dbReference type="NCBI Taxonomy" id="2838622"/>
    <lineage>
        <taxon>Bacteria</taxon>
        <taxon>Bacillati</taxon>
        <taxon>Bacillota</taxon>
        <taxon>Clostridia</taxon>
        <taxon>Eubacteriales</taxon>
        <taxon>Intestinimonas</taxon>
    </lineage>
</organism>
<feature type="domain" description="SLH" evidence="3">
    <location>
        <begin position="241"/>
        <end position="306"/>
    </location>
</feature>
<name>A0A9D1Z4Q1_9FIRM</name>